<dbReference type="OMA" id="GMDACVP"/>
<feature type="active site" description="Schiff-base intermediate with substrate" evidence="12 14">
    <location>
        <position position="162"/>
    </location>
</feature>
<keyword evidence="7 12" id="KW-0220">Diaminopimelate biosynthesis</keyword>
<organism evidence="17 18">
    <name type="scientific">Bacillus licheniformis</name>
    <dbReference type="NCBI Taxonomy" id="1402"/>
    <lineage>
        <taxon>Bacteria</taxon>
        <taxon>Bacillati</taxon>
        <taxon>Bacillota</taxon>
        <taxon>Bacilli</taxon>
        <taxon>Bacillales</taxon>
        <taxon>Bacillaceae</taxon>
        <taxon>Bacillus</taxon>
    </lineage>
</organism>
<dbReference type="InterPro" id="IPR005263">
    <property type="entry name" value="DapA"/>
</dbReference>
<dbReference type="EMBL" id="NILC01000026">
    <property type="protein sequence ID" value="TWL25505.1"/>
    <property type="molecule type" value="Genomic_DNA"/>
</dbReference>
<accession>A0A1Y0YNN0</accession>
<sequence>MNFGNIATAMVTPFDKNENIDFQKLSKLIDYLLNNGTDSLVVAGTTGESPTLSEEEKVALIQYSVKEAAGRAPIIAGTGSNNTKASIKLTKKAEEAGADAVMLVTPYYNKPSQEGMYRHFRAIAEETSLPVMLYNVPGRTAASLAPETTIRLAEIPNIIAIKEASGDLDAITKIVAETPEDFAVYSGDDSLTLPALSVGARGIVSVASHIIGPEMQEMIKHYTEGNTAQAALIHQKLLPLMKGLFAAPNPSPLKTALQLKGLDVGSVRLPLIPLNEDERLRLSSLMNGL</sequence>
<dbReference type="SUPFAM" id="SSF51569">
    <property type="entry name" value="Aldolase"/>
    <property type="match status" value="1"/>
</dbReference>
<evidence type="ECO:0000256" key="10">
    <source>
        <dbReference type="ARBA" id="ARBA00023270"/>
    </source>
</evidence>
<dbReference type="EC" id="4.3.3.7" evidence="4 12"/>
<feature type="binding site" evidence="12 15">
    <location>
        <position position="46"/>
    </location>
    <ligand>
        <name>pyruvate</name>
        <dbReference type="ChEBI" id="CHEBI:15361"/>
    </ligand>
</feature>
<evidence type="ECO:0000313" key="17">
    <source>
        <dbReference type="EMBL" id="TWL25505.1"/>
    </source>
</evidence>
<evidence type="ECO:0000313" key="19">
    <source>
        <dbReference type="Proteomes" id="UP000595038"/>
    </source>
</evidence>
<name>A0A1Y0YNN0_BACLI</name>
<dbReference type="RefSeq" id="WP_003181896.1">
    <property type="nucleotide sequence ID" value="NZ_BEXU01000006.1"/>
</dbReference>
<dbReference type="PROSITE" id="PS00665">
    <property type="entry name" value="DHDPS_1"/>
    <property type="match status" value="1"/>
</dbReference>
<dbReference type="SMART" id="SM01130">
    <property type="entry name" value="DHDPS"/>
    <property type="match status" value="1"/>
</dbReference>
<evidence type="ECO:0000256" key="12">
    <source>
        <dbReference type="HAMAP-Rule" id="MF_00418"/>
    </source>
</evidence>
<dbReference type="Gene3D" id="3.20.20.70">
    <property type="entry name" value="Aldolase class I"/>
    <property type="match status" value="1"/>
</dbReference>
<reference evidence="16 19" key="2">
    <citation type="submission" date="2020-12" db="EMBL/GenBank/DDBJ databases">
        <title>FDA dAtabase for Regulatory Grade micrObial Sequences (FDA-ARGOS): Supporting development and validation of Infectious Disease Dx tests.</title>
        <authorList>
            <person name="Nelson B."/>
            <person name="Plummer A."/>
            <person name="Tallon L."/>
            <person name="Sadzewicz L."/>
            <person name="Zhao X."/>
            <person name="Boylan J."/>
            <person name="Ott S."/>
            <person name="Bowen H."/>
            <person name="Vavikolanu K."/>
            <person name="Mehta A."/>
            <person name="Aluvathingal J."/>
            <person name="Nadendla S."/>
            <person name="Myers T."/>
            <person name="Yan Y."/>
            <person name="Sichtig H."/>
        </authorList>
    </citation>
    <scope>NUCLEOTIDE SEQUENCE [LARGE SCALE GENOMIC DNA]</scope>
    <source>
        <strain evidence="16 19">FDAARGOS_923</strain>
    </source>
</reference>
<keyword evidence="6 12" id="KW-0028">Amino-acid biosynthesis</keyword>
<dbReference type="GeneID" id="92861505"/>
<dbReference type="Proteomes" id="UP000435910">
    <property type="component" value="Unassembled WGS sequence"/>
</dbReference>
<keyword evidence="10 12" id="KW-0704">Schiff base</keyword>
<dbReference type="PROSITE" id="PS00666">
    <property type="entry name" value="DHDPS_2"/>
    <property type="match status" value="1"/>
</dbReference>
<evidence type="ECO:0000256" key="8">
    <source>
        <dbReference type="ARBA" id="ARBA00023154"/>
    </source>
</evidence>
<dbReference type="PIRSF" id="PIRSF001365">
    <property type="entry name" value="DHDPS"/>
    <property type="match status" value="1"/>
</dbReference>
<keyword evidence="5 12" id="KW-0963">Cytoplasm</keyword>
<evidence type="ECO:0000256" key="15">
    <source>
        <dbReference type="PIRSR" id="PIRSR001365-2"/>
    </source>
</evidence>
<dbReference type="UniPathway" id="UPA00034">
    <property type="reaction ID" value="UER00017"/>
</dbReference>
<dbReference type="PANTHER" id="PTHR12128">
    <property type="entry name" value="DIHYDRODIPICOLINATE SYNTHASE"/>
    <property type="match status" value="1"/>
</dbReference>
<dbReference type="NCBIfam" id="TIGR00674">
    <property type="entry name" value="dapA"/>
    <property type="match status" value="1"/>
</dbReference>
<comment type="similarity">
    <text evidence="3 12 13">Belongs to the DapA family.</text>
</comment>
<evidence type="ECO:0000256" key="4">
    <source>
        <dbReference type="ARBA" id="ARBA00012086"/>
    </source>
</evidence>
<feature type="binding site" evidence="12 15">
    <location>
        <position position="204"/>
    </location>
    <ligand>
        <name>pyruvate</name>
        <dbReference type="ChEBI" id="CHEBI:15361"/>
    </ligand>
</feature>
<feature type="site" description="Part of a proton relay during catalysis" evidence="12">
    <location>
        <position position="45"/>
    </location>
</feature>
<evidence type="ECO:0000256" key="14">
    <source>
        <dbReference type="PIRSR" id="PIRSR001365-1"/>
    </source>
</evidence>
<evidence type="ECO:0000313" key="18">
    <source>
        <dbReference type="Proteomes" id="UP000435910"/>
    </source>
</evidence>
<dbReference type="Proteomes" id="UP000595038">
    <property type="component" value="Chromosome"/>
</dbReference>
<evidence type="ECO:0000256" key="11">
    <source>
        <dbReference type="ARBA" id="ARBA00047836"/>
    </source>
</evidence>
<evidence type="ECO:0000313" key="16">
    <source>
        <dbReference type="EMBL" id="QPR71541.1"/>
    </source>
</evidence>
<dbReference type="GO" id="GO:0005829">
    <property type="term" value="C:cytosol"/>
    <property type="evidence" value="ECO:0007669"/>
    <property type="project" value="TreeGrafter"/>
</dbReference>
<dbReference type="InterPro" id="IPR020624">
    <property type="entry name" value="Schiff_base-form_aldolases_CS"/>
</dbReference>
<dbReference type="Pfam" id="PF00701">
    <property type="entry name" value="DHDPS"/>
    <property type="match status" value="1"/>
</dbReference>
<evidence type="ECO:0000256" key="5">
    <source>
        <dbReference type="ARBA" id="ARBA00022490"/>
    </source>
</evidence>
<feature type="active site" description="Proton donor/acceptor" evidence="12 14">
    <location>
        <position position="134"/>
    </location>
</feature>
<evidence type="ECO:0000256" key="1">
    <source>
        <dbReference type="ARBA" id="ARBA00003294"/>
    </source>
</evidence>
<dbReference type="EMBL" id="CP065647">
    <property type="protein sequence ID" value="QPR71541.1"/>
    <property type="molecule type" value="Genomic_DNA"/>
</dbReference>
<comment type="caution">
    <text evidence="12">Was originally thought to be a dihydrodipicolinate synthase (DHDPS), catalyzing the condensation of (S)-aspartate-beta-semialdehyde [(S)-ASA] and pyruvate to dihydrodipicolinate (DHDP). However, it was shown in E.coli that the product of the enzymatic reaction is not dihydrodipicolinate but in fact (4S)-4-hydroxy-2,3,4,5-tetrahydro-(2S)-dipicolinic acid (HTPA), and that the consecutive dehydration reaction leading to DHDP is not spontaneous but catalyzed by DapB.</text>
</comment>
<reference evidence="17 18" key="1">
    <citation type="submission" date="2019-06" db="EMBL/GenBank/DDBJ databases">
        <title>Genome sequence analysis of &gt;100 Bacillus licheniformis strains suggests intrinsic resistance to this species.</title>
        <authorList>
            <person name="Wels M."/>
            <person name="Siezen R.J."/>
            <person name="Johansen E."/>
            <person name="Stuer-Lauridsen B."/>
            <person name="Bjerre K."/>
            <person name="Nielsen B.K.K."/>
        </authorList>
    </citation>
    <scope>NUCLEOTIDE SEQUENCE [LARGE SCALE GENOMIC DNA]</scope>
    <source>
        <strain evidence="17 18">BAC-16736</strain>
    </source>
</reference>
<gene>
    <name evidence="12 16" type="primary">dapA</name>
    <name evidence="17" type="ORF">CHCC16736_4388</name>
    <name evidence="16" type="ORF">I6G80_17160</name>
</gene>
<evidence type="ECO:0000256" key="7">
    <source>
        <dbReference type="ARBA" id="ARBA00022915"/>
    </source>
</evidence>
<dbReference type="HAMAP" id="MF_00418">
    <property type="entry name" value="DapA"/>
    <property type="match status" value="1"/>
</dbReference>
<evidence type="ECO:0000256" key="13">
    <source>
        <dbReference type="PIRNR" id="PIRNR001365"/>
    </source>
</evidence>
<evidence type="ECO:0000256" key="9">
    <source>
        <dbReference type="ARBA" id="ARBA00023239"/>
    </source>
</evidence>
<dbReference type="InterPro" id="IPR013785">
    <property type="entry name" value="Aldolase_TIM"/>
</dbReference>
<dbReference type="CDD" id="cd00950">
    <property type="entry name" value="DHDPS"/>
    <property type="match status" value="1"/>
</dbReference>
<comment type="subunit">
    <text evidence="12">Homotetramer; dimer of dimers.</text>
</comment>
<keyword evidence="9 12" id="KW-0456">Lyase</keyword>
<comment type="catalytic activity">
    <reaction evidence="11 12">
        <text>L-aspartate 4-semialdehyde + pyruvate = (2S,4S)-4-hydroxy-2,3,4,5-tetrahydrodipicolinate + H2O + H(+)</text>
        <dbReference type="Rhea" id="RHEA:34171"/>
        <dbReference type="ChEBI" id="CHEBI:15361"/>
        <dbReference type="ChEBI" id="CHEBI:15377"/>
        <dbReference type="ChEBI" id="CHEBI:15378"/>
        <dbReference type="ChEBI" id="CHEBI:67139"/>
        <dbReference type="ChEBI" id="CHEBI:537519"/>
        <dbReference type="EC" id="4.3.3.7"/>
    </reaction>
</comment>
<dbReference type="InterPro" id="IPR002220">
    <property type="entry name" value="DapA-like"/>
</dbReference>
<dbReference type="GO" id="GO:0019877">
    <property type="term" value="P:diaminopimelate biosynthetic process"/>
    <property type="evidence" value="ECO:0007669"/>
    <property type="project" value="UniProtKB-UniRule"/>
</dbReference>
<comment type="pathway">
    <text evidence="2 12">Amino-acid biosynthesis; L-lysine biosynthesis via DAP pathway; (S)-tetrahydrodipicolinate from L-aspartate: step 3/4.</text>
</comment>
<dbReference type="PANTHER" id="PTHR12128:SF66">
    <property type="entry name" value="4-HYDROXY-2-OXOGLUTARATE ALDOLASE, MITOCHONDRIAL"/>
    <property type="match status" value="1"/>
</dbReference>
<evidence type="ECO:0000256" key="6">
    <source>
        <dbReference type="ARBA" id="ARBA00022605"/>
    </source>
</evidence>
<evidence type="ECO:0000256" key="3">
    <source>
        <dbReference type="ARBA" id="ARBA00007592"/>
    </source>
</evidence>
<dbReference type="AlphaFoldDB" id="A0A1Y0YNN0"/>
<comment type="function">
    <text evidence="1 12">Catalyzes the condensation of (S)-aspartate-beta-semialdehyde [(S)-ASA] and pyruvate to 4-hydroxy-tetrahydrodipicolinate (HTPA).</text>
</comment>
<dbReference type="InterPro" id="IPR020625">
    <property type="entry name" value="Schiff_base-form_aldolases_AS"/>
</dbReference>
<dbReference type="GO" id="GO:0008840">
    <property type="term" value="F:4-hydroxy-tetrahydrodipicolinate synthase activity"/>
    <property type="evidence" value="ECO:0007669"/>
    <property type="project" value="UniProtKB-UniRule"/>
</dbReference>
<feature type="site" description="Part of a proton relay during catalysis" evidence="12">
    <location>
        <position position="108"/>
    </location>
</feature>
<comment type="subcellular location">
    <subcellularLocation>
        <location evidence="12">Cytoplasm</location>
    </subcellularLocation>
</comment>
<dbReference type="GO" id="GO:0009089">
    <property type="term" value="P:lysine biosynthetic process via diaminopimelate"/>
    <property type="evidence" value="ECO:0007669"/>
    <property type="project" value="UniProtKB-UniRule"/>
</dbReference>
<proteinExistence type="inferred from homology"/>
<dbReference type="PRINTS" id="PR00146">
    <property type="entry name" value="DHPICSNTHASE"/>
</dbReference>
<evidence type="ECO:0000256" key="2">
    <source>
        <dbReference type="ARBA" id="ARBA00005120"/>
    </source>
</evidence>
<keyword evidence="8 12" id="KW-0457">Lysine biosynthesis</keyword>
<protein>
    <recommendedName>
        <fullName evidence="4 12">4-hydroxy-tetrahydrodipicolinate synthase</fullName>
        <shortName evidence="12">HTPA synthase</shortName>
        <ecNumber evidence="4 12">4.3.3.7</ecNumber>
    </recommendedName>
</protein>